<protein>
    <submittedName>
        <fullName evidence="1">Transposable element</fullName>
    </submittedName>
</protein>
<accession>A0A7T8JVF5</accession>
<sequence>MVRSSVLLQANRDSTKLFLDPQEYFDLQEVQVHDLVNFKSVWNPEQGGFLTIGGHGSQTITNAGFCI</sequence>
<dbReference type="EMBL" id="CP045905">
    <property type="protein sequence ID" value="QQP36503.1"/>
    <property type="molecule type" value="Genomic_DNA"/>
</dbReference>
<name>A0A7T8JVF5_CALRO</name>
<dbReference type="Proteomes" id="UP000595437">
    <property type="component" value="Chromosome 16"/>
</dbReference>
<gene>
    <name evidence="1" type="ORF">FKW44_021632</name>
</gene>
<reference evidence="2" key="1">
    <citation type="submission" date="2021-01" db="EMBL/GenBank/DDBJ databases">
        <title>Caligus Genome Assembly.</title>
        <authorList>
            <person name="Gallardo-Escarate C."/>
        </authorList>
    </citation>
    <scope>NUCLEOTIDE SEQUENCE [LARGE SCALE GENOMIC DNA]</scope>
</reference>
<evidence type="ECO:0000313" key="2">
    <source>
        <dbReference type="Proteomes" id="UP000595437"/>
    </source>
</evidence>
<evidence type="ECO:0000313" key="1">
    <source>
        <dbReference type="EMBL" id="QQP36503.1"/>
    </source>
</evidence>
<keyword evidence="2" id="KW-1185">Reference proteome</keyword>
<organism evidence="1 2">
    <name type="scientific">Caligus rogercresseyi</name>
    <name type="common">Sea louse</name>
    <dbReference type="NCBI Taxonomy" id="217165"/>
    <lineage>
        <taxon>Eukaryota</taxon>
        <taxon>Metazoa</taxon>
        <taxon>Ecdysozoa</taxon>
        <taxon>Arthropoda</taxon>
        <taxon>Crustacea</taxon>
        <taxon>Multicrustacea</taxon>
        <taxon>Hexanauplia</taxon>
        <taxon>Copepoda</taxon>
        <taxon>Siphonostomatoida</taxon>
        <taxon>Caligidae</taxon>
        <taxon>Caligus</taxon>
    </lineage>
</organism>
<proteinExistence type="predicted"/>
<dbReference type="AlphaFoldDB" id="A0A7T8JVF5"/>